<keyword evidence="2" id="KW-1185">Reference proteome</keyword>
<comment type="caution">
    <text evidence="1">The sequence shown here is derived from an EMBL/GenBank/DDBJ whole genome shotgun (WGS) entry which is preliminary data.</text>
</comment>
<dbReference type="AlphaFoldDB" id="A0A9D4FAZ6"/>
<dbReference type="EMBL" id="JAIWYP010000007">
    <property type="protein sequence ID" value="KAH3794459.1"/>
    <property type="molecule type" value="Genomic_DNA"/>
</dbReference>
<name>A0A9D4FAZ6_DREPO</name>
<evidence type="ECO:0000313" key="2">
    <source>
        <dbReference type="Proteomes" id="UP000828390"/>
    </source>
</evidence>
<dbReference type="Proteomes" id="UP000828390">
    <property type="component" value="Unassembled WGS sequence"/>
</dbReference>
<protein>
    <submittedName>
        <fullName evidence="1">Uncharacterized protein</fullName>
    </submittedName>
</protein>
<proteinExistence type="predicted"/>
<gene>
    <name evidence="1" type="ORF">DPMN_147992</name>
</gene>
<sequence length="132" mass="14770">MFQLEGRIHIGGNRKMLGLGLVVTPSRSLGTNYELSHCIDTASLYFIQVLGIPDYYGDDKGLMVEEEDWLTEEYYAEMLGQMEDSLDGGKMGRDVGSCSCRLGGCHTNEVNRGKCSSWCIIHFLCRNKCCRA</sequence>
<evidence type="ECO:0000313" key="1">
    <source>
        <dbReference type="EMBL" id="KAH3794459.1"/>
    </source>
</evidence>
<accession>A0A9D4FAZ6</accession>
<organism evidence="1 2">
    <name type="scientific">Dreissena polymorpha</name>
    <name type="common">Zebra mussel</name>
    <name type="synonym">Mytilus polymorpha</name>
    <dbReference type="NCBI Taxonomy" id="45954"/>
    <lineage>
        <taxon>Eukaryota</taxon>
        <taxon>Metazoa</taxon>
        <taxon>Spiralia</taxon>
        <taxon>Lophotrochozoa</taxon>
        <taxon>Mollusca</taxon>
        <taxon>Bivalvia</taxon>
        <taxon>Autobranchia</taxon>
        <taxon>Heteroconchia</taxon>
        <taxon>Euheterodonta</taxon>
        <taxon>Imparidentia</taxon>
        <taxon>Neoheterodontei</taxon>
        <taxon>Myida</taxon>
        <taxon>Dreissenoidea</taxon>
        <taxon>Dreissenidae</taxon>
        <taxon>Dreissena</taxon>
    </lineage>
</organism>
<reference evidence="1" key="2">
    <citation type="submission" date="2020-11" db="EMBL/GenBank/DDBJ databases">
        <authorList>
            <person name="McCartney M.A."/>
            <person name="Auch B."/>
            <person name="Kono T."/>
            <person name="Mallez S."/>
            <person name="Becker A."/>
            <person name="Gohl D.M."/>
            <person name="Silverstein K.A.T."/>
            <person name="Koren S."/>
            <person name="Bechman K.B."/>
            <person name="Herman A."/>
            <person name="Abrahante J.E."/>
            <person name="Garbe J."/>
        </authorList>
    </citation>
    <scope>NUCLEOTIDE SEQUENCE</scope>
    <source>
        <strain evidence="1">Duluth1</strain>
        <tissue evidence="1">Whole animal</tissue>
    </source>
</reference>
<reference evidence="1" key="1">
    <citation type="journal article" date="2019" name="bioRxiv">
        <title>The Genome of the Zebra Mussel, Dreissena polymorpha: A Resource for Invasive Species Research.</title>
        <authorList>
            <person name="McCartney M.A."/>
            <person name="Auch B."/>
            <person name="Kono T."/>
            <person name="Mallez S."/>
            <person name="Zhang Y."/>
            <person name="Obille A."/>
            <person name="Becker A."/>
            <person name="Abrahante J.E."/>
            <person name="Garbe J."/>
            <person name="Badalamenti J.P."/>
            <person name="Herman A."/>
            <person name="Mangelson H."/>
            <person name="Liachko I."/>
            <person name="Sullivan S."/>
            <person name="Sone E.D."/>
            <person name="Koren S."/>
            <person name="Silverstein K.A.T."/>
            <person name="Beckman K.B."/>
            <person name="Gohl D.M."/>
        </authorList>
    </citation>
    <scope>NUCLEOTIDE SEQUENCE</scope>
    <source>
        <strain evidence="1">Duluth1</strain>
        <tissue evidence="1">Whole animal</tissue>
    </source>
</reference>